<reference evidence="1 3" key="1">
    <citation type="journal article" date="2017" name="BMC Genomics">
        <title>Comparative genomic and phylogenomic analyses of the Bifidobacteriaceae family.</title>
        <authorList>
            <person name="Lugli G.A."/>
            <person name="Milani C."/>
            <person name="Turroni F."/>
            <person name="Duranti S."/>
            <person name="Mancabelli L."/>
            <person name="Mangifesta M."/>
            <person name="Ferrario C."/>
            <person name="Modesto M."/>
            <person name="Mattarelli P."/>
            <person name="Jiri K."/>
            <person name="van Sinderen D."/>
            <person name="Ventura M."/>
        </authorList>
    </citation>
    <scope>NUCLEOTIDE SEQUENCE [LARGE SCALE GENOMIC DNA]</scope>
    <source>
        <strain evidence="1 3">DSM 100216</strain>
    </source>
</reference>
<dbReference type="EMBL" id="MWWZ01000006">
    <property type="protein sequence ID" value="OZG68235.1"/>
    <property type="molecule type" value="Genomic_DNA"/>
</dbReference>
<dbReference type="KEGG" id="beu:BE0216_03950"/>
<dbReference type="Proteomes" id="UP000216057">
    <property type="component" value="Unassembled WGS sequence"/>
</dbReference>
<evidence type="ECO:0000313" key="3">
    <source>
        <dbReference type="Proteomes" id="UP000216057"/>
    </source>
</evidence>
<dbReference type="AlphaFoldDB" id="A0A261GAM8"/>
<keyword evidence="4" id="KW-1185">Reference proteome</keyword>
<dbReference type="EMBL" id="CP062938">
    <property type="protein sequence ID" value="QOL31709.1"/>
    <property type="molecule type" value="Genomic_DNA"/>
</dbReference>
<name>A0A261GAM8_9BIFI</name>
<accession>A0A261GAM8</accession>
<evidence type="ECO:0000313" key="1">
    <source>
        <dbReference type="EMBL" id="OZG68235.1"/>
    </source>
</evidence>
<evidence type="ECO:0000313" key="4">
    <source>
        <dbReference type="Proteomes" id="UP000593943"/>
    </source>
</evidence>
<proteinExistence type="predicted"/>
<dbReference type="RefSeq" id="WP_094636827.1">
    <property type="nucleotide sequence ID" value="NZ_CP062938.1"/>
</dbReference>
<reference evidence="2 4" key="2">
    <citation type="submission" date="2020-10" db="EMBL/GenBank/DDBJ databases">
        <title>Genome sequencing of Bifidobacterium eulemuris_DSMZ_100216.</title>
        <authorList>
            <person name="Kim J."/>
        </authorList>
    </citation>
    <scope>NUCLEOTIDE SEQUENCE [LARGE SCALE GENOMIC DNA]</scope>
    <source>
        <strain evidence="2 4">DSM 100216</strain>
    </source>
</reference>
<protein>
    <submittedName>
        <fullName evidence="1">Uncharacterized protein</fullName>
    </submittedName>
</protein>
<organism evidence="1 3">
    <name type="scientific">Bifidobacterium eulemuris</name>
    <dbReference type="NCBI Taxonomy" id="1765219"/>
    <lineage>
        <taxon>Bacteria</taxon>
        <taxon>Bacillati</taxon>
        <taxon>Actinomycetota</taxon>
        <taxon>Actinomycetes</taxon>
        <taxon>Bifidobacteriales</taxon>
        <taxon>Bifidobacteriaceae</taxon>
        <taxon>Bifidobacterium</taxon>
    </lineage>
</organism>
<evidence type="ECO:0000313" key="2">
    <source>
        <dbReference type="EMBL" id="QOL31709.1"/>
    </source>
</evidence>
<dbReference type="Proteomes" id="UP000593943">
    <property type="component" value="Chromosome"/>
</dbReference>
<gene>
    <name evidence="2" type="ORF">BE0216_03950</name>
    <name evidence="1" type="ORF">BEUL_1248</name>
</gene>
<sequence length="121" mass="13838">MTSPIETLAEQVAEERYPAQYWLGREPSGDRPGRLRYLEGVTSEDMREAFVQGAVWWARHEPTSEELDVAALALFVGNNIGFDEDDGRGLFERLPLWREGYRVQAGRILRAARNTLLKEES</sequence>
<dbReference type="OrthoDB" id="9792527at2"/>